<keyword evidence="3" id="KW-1185">Reference proteome</keyword>
<gene>
    <name evidence="2" type="ORF">DB31_7824</name>
</gene>
<keyword evidence="1" id="KW-0472">Membrane</keyword>
<dbReference type="STRING" id="394096.DB31_7824"/>
<keyword evidence="1" id="KW-1133">Transmembrane helix</keyword>
<feature type="transmembrane region" description="Helical" evidence="1">
    <location>
        <begin position="6"/>
        <end position="27"/>
    </location>
</feature>
<dbReference type="RefSeq" id="WP_157232053.1">
    <property type="nucleotide sequence ID" value="NZ_JMCB01000006.1"/>
</dbReference>
<sequence>MALPELLSPAISIAGVLLIGLITAALAGRQARPQPVPVRRNPPRRR</sequence>
<proteinExistence type="predicted"/>
<dbReference type="EMBL" id="JMCB01000006">
    <property type="protein sequence ID" value="KFE68587.1"/>
    <property type="molecule type" value="Genomic_DNA"/>
</dbReference>
<accession>A0A085WLM4</accession>
<name>A0A085WLM4_9BACT</name>
<reference evidence="2 3" key="1">
    <citation type="submission" date="2014-04" db="EMBL/GenBank/DDBJ databases">
        <title>Genome assembly of Hyalangium minutum DSM 14724.</title>
        <authorList>
            <person name="Sharma G."/>
            <person name="Subramanian S."/>
        </authorList>
    </citation>
    <scope>NUCLEOTIDE SEQUENCE [LARGE SCALE GENOMIC DNA]</scope>
    <source>
        <strain evidence="2 3">DSM 14724</strain>
    </source>
</reference>
<keyword evidence="1" id="KW-0812">Transmembrane</keyword>
<comment type="caution">
    <text evidence="2">The sequence shown here is derived from an EMBL/GenBank/DDBJ whole genome shotgun (WGS) entry which is preliminary data.</text>
</comment>
<organism evidence="2 3">
    <name type="scientific">Hyalangium minutum</name>
    <dbReference type="NCBI Taxonomy" id="394096"/>
    <lineage>
        <taxon>Bacteria</taxon>
        <taxon>Pseudomonadati</taxon>
        <taxon>Myxococcota</taxon>
        <taxon>Myxococcia</taxon>
        <taxon>Myxococcales</taxon>
        <taxon>Cystobacterineae</taxon>
        <taxon>Archangiaceae</taxon>
        <taxon>Hyalangium</taxon>
    </lineage>
</organism>
<evidence type="ECO:0000313" key="3">
    <source>
        <dbReference type="Proteomes" id="UP000028725"/>
    </source>
</evidence>
<evidence type="ECO:0000313" key="2">
    <source>
        <dbReference type="EMBL" id="KFE68587.1"/>
    </source>
</evidence>
<dbReference type="Proteomes" id="UP000028725">
    <property type="component" value="Unassembled WGS sequence"/>
</dbReference>
<dbReference type="AlphaFoldDB" id="A0A085WLM4"/>
<evidence type="ECO:0000256" key="1">
    <source>
        <dbReference type="SAM" id="Phobius"/>
    </source>
</evidence>
<protein>
    <submittedName>
        <fullName evidence="2">Uncharacterized protein</fullName>
    </submittedName>
</protein>